<dbReference type="PANTHER" id="PTHR43229">
    <property type="entry name" value="NODULATION PROTEIN J"/>
    <property type="match status" value="1"/>
</dbReference>
<dbReference type="InterPro" id="IPR047817">
    <property type="entry name" value="ABC2_TM_bact-type"/>
</dbReference>
<comment type="subcellular location">
    <subcellularLocation>
        <location evidence="5">Cell membrane</location>
        <topology evidence="5">Multi-pass membrane protein</topology>
    </subcellularLocation>
    <subcellularLocation>
        <location evidence="1">Membrane</location>
        <topology evidence="1">Multi-pass membrane protein</topology>
    </subcellularLocation>
</comment>
<keyword evidence="4 5" id="KW-0472">Membrane</keyword>
<evidence type="ECO:0000256" key="2">
    <source>
        <dbReference type="ARBA" id="ARBA00022692"/>
    </source>
</evidence>
<keyword evidence="3 5" id="KW-1133">Transmembrane helix</keyword>
<feature type="transmembrane region" description="Helical" evidence="5">
    <location>
        <begin position="91"/>
        <end position="114"/>
    </location>
</feature>
<dbReference type="InterPro" id="IPR013525">
    <property type="entry name" value="ABC2_TM"/>
</dbReference>
<feature type="transmembrane region" description="Helical" evidence="5">
    <location>
        <begin position="126"/>
        <end position="150"/>
    </location>
</feature>
<dbReference type="RefSeq" id="WP_069642831.1">
    <property type="nucleotide sequence ID" value="NZ_MIJE01000011.1"/>
</dbReference>
<name>A0A1E5G304_9FIRM</name>
<dbReference type="STRING" id="766136.BHF68_04280"/>
<feature type="transmembrane region" description="Helical" evidence="5">
    <location>
        <begin position="218"/>
        <end position="236"/>
    </location>
</feature>
<accession>A0A1E5G304</accession>
<dbReference type="OrthoDB" id="266913at2"/>
<evidence type="ECO:0000313" key="7">
    <source>
        <dbReference type="EMBL" id="OEF97433.1"/>
    </source>
</evidence>
<reference evidence="7 8" key="1">
    <citation type="submission" date="2016-09" db="EMBL/GenBank/DDBJ databases">
        <title>Draft genome sequence for the type strain of Desulfuribacillus alkaliarsenatis AHT28, an obligately anaerobic, sulfidogenic bacterium isolated from Russian soda lake sediments.</title>
        <authorList>
            <person name="Abin C.A."/>
            <person name="Hollibaugh J.T."/>
        </authorList>
    </citation>
    <scope>NUCLEOTIDE SEQUENCE [LARGE SCALE GENOMIC DNA]</scope>
    <source>
        <strain evidence="7 8">AHT28</strain>
    </source>
</reference>
<dbReference type="EMBL" id="MIJE01000011">
    <property type="protein sequence ID" value="OEF97433.1"/>
    <property type="molecule type" value="Genomic_DNA"/>
</dbReference>
<dbReference type="InterPro" id="IPR000412">
    <property type="entry name" value="ABC_2_transport"/>
</dbReference>
<feature type="transmembrane region" description="Helical" evidence="5">
    <location>
        <begin position="157"/>
        <end position="176"/>
    </location>
</feature>
<evidence type="ECO:0000259" key="6">
    <source>
        <dbReference type="PROSITE" id="PS51012"/>
    </source>
</evidence>
<comment type="similarity">
    <text evidence="5">Belongs to the ABC-2 integral membrane protein family.</text>
</comment>
<sequence>MRKSLAIATVGFRQMLADPMYIVFTLALPLVMTWAMSFLPREPGVYEMASLGVLVMFVALNLITSAGSIIEERQKGTWHRILASPTSYWSIMFGLFIKLFTVAWIQTLILLFSGKYLFGAPWSQGYFEMVVVLSVYIFSMTGLGLFLASVLKSLGQVSAVATIIVMIGTMLGGVFFPMEDTSRIISIISTISPQSWAAHALMEILTAGVPLSSLIRPLMWMMAIGAVMLVAGVYRIKLER</sequence>
<organism evidence="7 8">
    <name type="scientific">Desulfuribacillus alkaliarsenatis</name>
    <dbReference type="NCBI Taxonomy" id="766136"/>
    <lineage>
        <taxon>Bacteria</taxon>
        <taxon>Bacillati</taxon>
        <taxon>Bacillota</taxon>
        <taxon>Desulfuribacillia</taxon>
        <taxon>Desulfuribacillales</taxon>
        <taxon>Desulfuribacillaceae</taxon>
        <taxon>Desulfuribacillus</taxon>
    </lineage>
</organism>
<protein>
    <recommendedName>
        <fullName evidence="5">Transport permease protein</fullName>
    </recommendedName>
</protein>
<dbReference type="InterPro" id="IPR051784">
    <property type="entry name" value="Nod_factor_ABC_transporter"/>
</dbReference>
<dbReference type="GO" id="GO:0140359">
    <property type="term" value="F:ABC-type transporter activity"/>
    <property type="evidence" value="ECO:0007669"/>
    <property type="project" value="InterPro"/>
</dbReference>
<proteinExistence type="inferred from homology"/>
<feature type="transmembrane region" description="Helical" evidence="5">
    <location>
        <begin position="21"/>
        <end position="39"/>
    </location>
</feature>
<evidence type="ECO:0000313" key="8">
    <source>
        <dbReference type="Proteomes" id="UP000094296"/>
    </source>
</evidence>
<dbReference type="Proteomes" id="UP000094296">
    <property type="component" value="Unassembled WGS sequence"/>
</dbReference>
<evidence type="ECO:0000256" key="5">
    <source>
        <dbReference type="RuleBase" id="RU361157"/>
    </source>
</evidence>
<dbReference type="Pfam" id="PF01061">
    <property type="entry name" value="ABC2_membrane"/>
    <property type="match status" value="1"/>
</dbReference>
<keyword evidence="8" id="KW-1185">Reference proteome</keyword>
<dbReference type="PANTHER" id="PTHR43229:SF2">
    <property type="entry name" value="NODULATION PROTEIN J"/>
    <property type="match status" value="1"/>
</dbReference>
<evidence type="ECO:0000256" key="3">
    <source>
        <dbReference type="ARBA" id="ARBA00022989"/>
    </source>
</evidence>
<gene>
    <name evidence="7" type="ORF">BHF68_04280</name>
</gene>
<dbReference type="PIRSF" id="PIRSF006648">
    <property type="entry name" value="DrrB"/>
    <property type="match status" value="1"/>
</dbReference>
<evidence type="ECO:0000256" key="1">
    <source>
        <dbReference type="ARBA" id="ARBA00004141"/>
    </source>
</evidence>
<evidence type="ECO:0000256" key="4">
    <source>
        <dbReference type="ARBA" id="ARBA00023136"/>
    </source>
</evidence>
<keyword evidence="5" id="KW-1003">Cell membrane</keyword>
<dbReference type="AlphaFoldDB" id="A0A1E5G304"/>
<dbReference type="GO" id="GO:0043190">
    <property type="term" value="C:ATP-binding cassette (ABC) transporter complex"/>
    <property type="evidence" value="ECO:0007669"/>
    <property type="project" value="InterPro"/>
</dbReference>
<feature type="domain" description="ABC transmembrane type-2" evidence="6">
    <location>
        <begin position="10"/>
        <end position="239"/>
    </location>
</feature>
<comment type="caution">
    <text evidence="7">The sequence shown here is derived from an EMBL/GenBank/DDBJ whole genome shotgun (WGS) entry which is preliminary data.</text>
</comment>
<feature type="transmembrane region" description="Helical" evidence="5">
    <location>
        <begin position="51"/>
        <end position="70"/>
    </location>
</feature>
<dbReference type="PROSITE" id="PS51012">
    <property type="entry name" value="ABC_TM2"/>
    <property type="match status" value="1"/>
</dbReference>
<keyword evidence="5" id="KW-0813">Transport</keyword>
<keyword evidence="2 5" id="KW-0812">Transmembrane</keyword>